<dbReference type="Proteomes" id="UP000646827">
    <property type="component" value="Unassembled WGS sequence"/>
</dbReference>
<dbReference type="PANTHER" id="PTHR33112">
    <property type="entry name" value="DOMAIN PROTEIN, PUTATIVE-RELATED"/>
    <property type="match status" value="1"/>
</dbReference>
<dbReference type="AlphaFoldDB" id="A0A8H7S545"/>
<feature type="region of interest" description="Disordered" evidence="1">
    <location>
        <begin position="339"/>
        <end position="358"/>
    </location>
</feature>
<dbReference type="EMBL" id="JAEPRB010000085">
    <property type="protein sequence ID" value="KAG2222360.1"/>
    <property type="molecule type" value="Genomic_DNA"/>
</dbReference>
<dbReference type="InterPro" id="IPR010730">
    <property type="entry name" value="HET"/>
</dbReference>
<reference evidence="3 4" key="1">
    <citation type="submission" date="2020-12" db="EMBL/GenBank/DDBJ databases">
        <title>Metabolic potential, ecology and presence of endohyphal bacteria is reflected in genomic diversity of Mucoromycotina.</title>
        <authorList>
            <person name="Muszewska A."/>
            <person name="Okrasinska A."/>
            <person name="Steczkiewicz K."/>
            <person name="Drgas O."/>
            <person name="Orlowska M."/>
            <person name="Perlinska-Lenart U."/>
            <person name="Aleksandrzak-Piekarczyk T."/>
            <person name="Szatraj K."/>
            <person name="Zielenkiewicz U."/>
            <person name="Pilsyk S."/>
            <person name="Malc E."/>
            <person name="Mieczkowski P."/>
            <person name="Kruszewska J.S."/>
            <person name="Biernat P."/>
            <person name="Pawlowska J."/>
        </authorList>
    </citation>
    <scope>NUCLEOTIDE SEQUENCE [LARGE SCALE GENOMIC DNA]</scope>
    <source>
        <strain evidence="3 4">CBS 142.35</strain>
    </source>
</reference>
<evidence type="ECO:0000313" key="3">
    <source>
        <dbReference type="EMBL" id="KAG2222360.1"/>
    </source>
</evidence>
<name>A0A8H7S545_9FUNG</name>
<evidence type="ECO:0000259" key="2">
    <source>
        <dbReference type="Pfam" id="PF06985"/>
    </source>
</evidence>
<dbReference type="Pfam" id="PF06985">
    <property type="entry name" value="HET"/>
    <property type="match status" value="1"/>
</dbReference>
<proteinExistence type="predicted"/>
<keyword evidence="4" id="KW-1185">Reference proteome</keyword>
<organism evidence="3 4">
    <name type="scientific">Circinella minor</name>
    <dbReference type="NCBI Taxonomy" id="1195481"/>
    <lineage>
        <taxon>Eukaryota</taxon>
        <taxon>Fungi</taxon>
        <taxon>Fungi incertae sedis</taxon>
        <taxon>Mucoromycota</taxon>
        <taxon>Mucoromycotina</taxon>
        <taxon>Mucoromycetes</taxon>
        <taxon>Mucorales</taxon>
        <taxon>Lichtheimiaceae</taxon>
        <taxon>Circinella</taxon>
    </lineage>
</organism>
<accession>A0A8H7S545</accession>
<feature type="compositionally biased region" description="Polar residues" evidence="1">
    <location>
        <begin position="343"/>
        <end position="357"/>
    </location>
</feature>
<feature type="domain" description="Heterokaryon incompatibility" evidence="2">
    <location>
        <begin position="82"/>
        <end position="207"/>
    </location>
</feature>
<sequence>MAYVTYKKTQYSVYKKEREIPVWCTENNGESYKTIDWEGIRRYSKPPKKMPLILPKPDFMPNYLVRISDMKVVQGSEVHEGYCALSYSWNQSGEITKNEITGNKERIDQGKHRIIFPAKMVRKKPRGRKRIPRKVKFVTFERLIQEICKDFNIKYIWYDQMCIDQTNDEEKHGQISQMHHIYRNAYCTIALVPELGTDLCQYLYREFWRSNISYSSLIHSQWMKRMWTLEETIISSKMLFVGYDHHYWWYRLDKLMFPIFHELFHCDVTTALYYAHTRISTKEHDHVFAFANIFPEILKEIKIDYKQDIHELMIQFYGILAKKDISILTFRGKTADNYEPTYETPSSDNPKNSSTTKAECEGTIQKFDLPTWTGVYGEHDKSGSYKTSFKNYTVSGRVLQLTCKGLTNNEHYTEISAHASITFEDIPSFPQKGMNFDSLWTLIVRVQFQGSTCEKCISIMPSVAGESEVTQNVEYIIQKLQELSHFMPINKKKLQWIKTRLDIATPNIFFDGLTETLDNFSQYVLLTEVRFTGLYDNHPYYPIIKKNGDYYKAIGICSTFGVDDLLNDMASEKQMFAIL</sequence>
<dbReference type="OrthoDB" id="3553147at2759"/>
<dbReference type="PANTHER" id="PTHR33112:SF16">
    <property type="entry name" value="HETEROKARYON INCOMPATIBILITY DOMAIN-CONTAINING PROTEIN"/>
    <property type="match status" value="1"/>
</dbReference>
<protein>
    <recommendedName>
        <fullName evidence="2">Heterokaryon incompatibility domain-containing protein</fullName>
    </recommendedName>
</protein>
<gene>
    <name evidence="3" type="ORF">INT45_009833</name>
</gene>
<evidence type="ECO:0000313" key="4">
    <source>
        <dbReference type="Proteomes" id="UP000646827"/>
    </source>
</evidence>
<evidence type="ECO:0000256" key="1">
    <source>
        <dbReference type="SAM" id="MobiDB-lite"/>
    </source>
</evidence>
<comment type="caution">
    <text evidence="3">The sequence shown here is derived from an EMBL/GenBank/DDBJ whole genome shotgun (WGS) entry which is preliminary data.</text>
</comment>